<organism evidence="2">
    <name type="scientific">mine drainage metagenome</name>
    <dbReference type="NCBI Taxonomy" id="410659"/>
    <lineage>
        <taxon>unclassified sequences</taxon>
        <taxon>metagenomes</taxon>
        <taxon>ecological metagenomes</taxon>
    </lineage>
</organism>
<dbReference type="AlphaFoldDB" id="T1CQL0"/>
<dbReference type="InterPro" id="IPR045851">
    <property type="entry name" value="AMP-bd_C_sf"/>
</dbReference>
<dbReference type="Gene3D" id="3.30.300.30">
    <property type="match status" value="1"/>
</dbReference>
<reference evidence="2" key="1">
    <citation type="submission" date="2013-08" db="EMBL/GenBank/DDBJ databases">
        <authorList>
            <person name="Mendez C."/>
            <person name="Richter M."/>
            <person name="Ferrer M."/>
            <person name="Sanchez J."/>
        </authorList>
    </citation>
    <scope>NUCLEOTIDE SEQUENCE</scope>
</reference>
<proteinExistence type="predicted"/>
<gene>
    <name evidence="2" type="ORF">B1B_04475</name>
</gene>
<evidence type="ECO:0000259" key="1">
    <source>
        <dbReference type="Pfam" id="PF13193"/>
    </source>
</evidence>
<dbReference type="InterPro" id="IPR025110">
    <property type="entry name" value="AMP-bd_C"/>
</dbReference>
<feature type="domain" description="AMP-binding enzyme C-terminal" evidence="1">
    <location>
        <begin position="2"/>
        <end position="57"/>
    </location>
</feature>
<dbReference type="SUPFAM" id="SSF56801">
    <property type="entry name" value="Acetyl-CoA synthetase-like"/>
    <property type="match status" value="1"/>
</dbReference>
<accession>T1CQL0</accession>
<protein>
    <submittedName>
        <fullName evidence="2">Acyl-CoA synthetase</fullName>
    </submittedName>
</protein>
<sequence length="66" mass="7244">MDDPILGEVGKYFIVREAGADISASDLKAYLGRRIADYKVPKYVEFVVALPLTASGKVDKASLKQR</sequence>
<dbReference type="EMBL" id="AUZY01002798">
    <property type="protein sequence ID" value="EQD71415.1"/>
    <property type="molecule type" value="Genomic_DNA"/>
</dbReference>
<comment type="caution">
    <text evidence="2">The sequence shown here is derived from an EMBL/GenBank/DDBJ whole genome shotgun (WGS) entry which is preliminary data.</text>
</comment>
<dbReference type="Pfam" id="PF13193">
    <property type="entry name" value="AMP-binding_C"/>
    <property type="match status" value="1"/>
</dbReference>
<reference evidence="2" key="2">
    <citation type="journal article" date="2014" name="ISME J.">
        <title>Microbial stratification in low pH oxic and suboxic macroscopic growths along an acid mine drainage.</title>
        <authorList>
            <person name="Mendez-Garcia C."/>
            <person name="Mesa V."/>
            <person name="Sprenger R.R."/>
            <person name="Richter M."/>
            <person name="Diez M.S."/>
            <person name="Solano J."/>
            <person name="Bargiela R."/>
            <person name="Golyshina O.V."/>
            <person name="Manteca A."/>
            <person name="Ramos J.L."/>
            <person name="Gallego J.R."/>
            <person name="Llorente I."/>
            <person name="Martins Dos Santos V.A."/>
            <person name="Jensen O.N."/>
            <person name="Pelaez A.I."/>
            <person name="Sanchez J."/>
            <person name="Ferrer M."/>
        </authorList>
    </citation>
    <scope>NUCLEOTIDE SEQUENCE</scope>
</reference>
<name>T1CQL0_9ZZZZ</name>
<evidence type="ECO:0000313" key="2">
    <source>
        <dbReference type="EMBL" id="EQD71415.1"/>
    </source>
</evidence>